<feature type="domain" description="SGNH hydrolase-type esterase" evidence="1">
    <location>
        <begin position="71"/>
        <end position="240"/>
    </location>
</feature>
<evidence type="ECO:0000259" key="1">
    <source>
        <dbReference type="Pfam" id="PF13472"/>
    </source>
</evidence>
<reference evidence="2 3" key="1">
    <citation type="submission" date="2018-07" db="EMBL/GenBank/DDBJ databases">
        <title>Freshwater and sediment microbial communities from various areas in North America, analyzing microbe dynamics in response to fracking.</title>
        <authorList>
            <person name="Lamendella R."/>
        </authorList>
    </citation>
    <scope>NUCLEOTIDE SEQUENCE [LARGE SCALE GENOMIC DNA]</scope>
    <source>
        <strain evidence="2 3">160A</strain>
    </source>
</reference>
<organism evidence="2 3">
    <name type="scientific">Marinilabilia salmonicolor</name>
    <dbReference type="NCBI Taxonomy" id="989"/>
    <lineage>
        <taxon>Bacteria</taxon>
        <taxon>Pseudomonadati</taxon>
        <taxon>Bacteroidota</taxon>
        <taxon>Bacteroidia</taxon>
        <taxon>Marinilabiliales</taxon>
        <taxon>Marinilabiliaceae</taxon>
        <taxon>Marinilabilia</taxon>
    </lineage>
</organism>
<dbReference type="InterPro" id="IPR036514">
    <property type="entry name" value="SGNH_hydro_sf"/>
</dbReference>
<sequence length="258" mass="29739">MQKYILVSILLICSGFLRGQDIQLYYSGLEFLYPSGEVISQYHNDWTRVYCRQRINSFKANPLTHHEIVFIGNSLTEKGGNWSEKFGIAHIRNRGISGDVTDGVMKRLDEVTHFKPKAVFILIGINDLFNLHHDEGGRSNLKYFKIVPSAKYVAENILKIAKTIHQDSPDTQIYVRTVLPTRRDFLKDDILAVNKLVKQNEEEGIYTIVDLYAQFVDEEGRMLENLTVDGVHLNAEGYARWVNFERPILESVSETQNW</sequence>
<accession>A0A368UIU7</accession>
<comment type="caution">
    <text evidence="2">The sequence shown here is derived from an EMBL/GenBank/DDBJ whole genome shotgun (WGS) entry which is preliminary data.</text>
</comment>
<dbReference type="PANTHER" id="PTHR30383:SF5">
    <property type="entry name" value="SGNH HYDROLASE-TYPE ESTERASE DOMAIN-CONTAINING PROTEIN"/>
    <property type="match status" value="1"/>
</dbReference>
<dbReference type="InterPro" id="IPR013830">
    <property type="entry name" value="SGNH_hydro"/>
</dbReference>
<dbReference type="Proteomes" id="UP000252733">
    <property type="component" value="Unassembled WGS sequence"/>
</dbReference>
<evidence type="ECO:0000313" key="3">
    <source>
        <dbReference type="Proteomes" id="UP000252733"/>
    </source>
</evidence>
<dbReference type="SUPFAM" id="SSF52266">
    <property type="entry name" value="SGNH hydrolase"/>
    <property type="match status" value="1"/>
</dbReference>
<proteinExistence type="predicted"/>
<keyword evidence="3" id="KW-1185">Reference proteome</keyword>
<protein>
    <submittedName>
        <fullName evidence="2">Lysophospholipase L1-like esterase</fullName>
    </submittedName>
</protein>
<dbReference type="PANTHER" id="PTHR30383">
    <property type="entry name" value="THIOESTERASE 1/PROTEASE 1/LYSOPHOSPHOLIPASE L1"/>
    <property type="match status" value="1"/>
</dbReference>
<dbReference type="Pfam" id="PF13472">
    <property type="entry name" value="Lipase_GDSL_2"/>
    <property type="match status" value="1"/>
</dbReference>
<gene>
    <name evidence="2" type="ORF">DFO77_1531</name>
</gene>
<dbReference type="EMBL" id="QPIZ01000053">
    <property type="protein sequence ID" value="RCW21887.1"/>
    <property type="molecule type" value="Genomic_DNA"/>
</dbReference>
<dbReference type="GO" id="GO:0004622">
    <property type="term" value="F:phosphatidylcholine lysophospholipase activity"/>
    <property type="evidence" value="ECO:0007669"/>
    <property type="project" value="TreeGrafter"/>
</dbReference>
<dbReference type="InterPro" id="IPR051532">
    <property type="entry name" value="Ester_Hydrolysis_Enzymes"/>
</dbReference>
<dbReference type="RefSeq" id="WP_114438190.1">
    <property type="nucleotide sequence ID" value="NZ_QPIZ01000053.1"/>
</dbReference>
<evidence type="ECO:0000313" key="2">
    <source>
        <dbReference type="EMBL" id="RCW21887.1"/>
    </source>
</evidence>
<name>A0A368UIU7_9BACT</name>
<dbReference type="AlphaFoldDB" id="A0A368UIU7"/>
<dbReference type="Gene3D" id="3.40.50.1110">
    <property type="entry name" value="SGNH hydrolase"/>
    <property type="match status" value="1"/>
</dbReference>